<sequence length="1052" mass="113113">MKRKHLLNHYIRTTLSLILLGIVTLNSVYASATNGRSKNSLLFEAKTVAAITVTGKITDEAGAPIPGATVMIKGTSMAAGTDVNGNYKISVPNENSVLVFSFLGYISAEVSVDGRAIINVQLKPDTKSLNEVVVVGYGSQKRAAVTGAISSVSGKTLTQLPVAGLDQALQGRVAGLTVTNNGSPGSAPIVSIRGNSSISFGSDPLYIVDGFPGSIGGIDPKDIQSIDVLKDASAAAIYGSRATNGVVIVTTKKGATGKVQIDLDSYVGVQSITKRFDLLNTAQYLQYERALNAGSAVPPRLESANFNQPIYAGSSQTFAGTNTDWQDEYFRNNQLLQQHSVAISGGNESSHFYTSAGYFSQNGIAQGLDFNRKNFRMNSDHKIRSFLTFGETFNASVTHQRFDIPPGNRTALTNVIRMLPYIPVRNPNNAGGFQGPLNSFDGSDPTNPVEAALINENYNNGFNIRGNAFMTLKFTDWLKFTSTYGLDYGTNLNEQYTPIYNDGGTLSSPTATINKSRGTGTTTLYSQQLAFDKLFGKHHVSGVAVYESQGTKNTNQSSSGNQSTNDVKTLNGATNLFTNYTKDNTLLVSMVGRLAYDFDGKYFISGSIRRDGLSVWAPGHKYQNFPAVSAGWKIDREDFLKGVTAITELKLRGGYGVTGVNGTALGPNPYLQPISSNQATYPFGGSLSDLGNASFYSGLTNLSLAWETTKQTNVGVDLGLFDNKITLSAELYKRKMDRLIINVPTAPSQGFGGAGTVANVASLENKGLELTIGYHQNKGDFKWDVTGLLSVVRNKVINLNSPNASIVAGGDADFGGGGPITNTIAGQSIQSFYGYVVEGIFQTPAEVTAHATQPGAKPGDLKFKDLNGDKIINDGDRTFLGSYLPKFTYSLNYSASYKNFDLSIFFQGVQGNKIFNAERIILEGMPRLFNAGVNVLNAWTPTNTNTNIPRASKGDPNGNVRPSTRWIEDGSYLRLKNAMIGYNVPSSWLKAKTSNGLSKLRLYVSSQNLLTFTKYSGLDPEVGSKNGTLTNGIDYGQYPTPRSFQFGIQATF</sequence>
<evidence type="ECO:0000256" key="7">
    <source>
        <dbReference type="PROSITE-ProRule" id="PRU01360"/>
    </source>
</evidence>
<evidence type="ECO:0000313" key="9">
    <source>
        <dbReference type="EMBL" id="MBD1363126.1"/>
    </source>
</evidence>
<dbReference type="InterPro" id="IPR012910">
    <property type="entry name" value="Plug_dom"/>
</dbReference>
<dbReference type="Pfam" id="PF07715">
    <property type="entry name" value="Plug"/>
    <property type="match status" value="1"/>
</dbReference>
<comment type="subcellular location">
    <subcellularLocation>
        <location evidence="1 7">Cell outer membrane</location>
        <topology evidence="1 7">Multi-pass membrane protein</topology>
    </subcellularLocation>
</comment>
<dbReference type="NCBIfam" id="TIGR04057">
    <property type="entry name" value="SusC_RagA_signa"/>
    <property type="match status" value="1"/>
</dbReference>
<evidence type="ECO:0000256" key="6">
    <source>
        <dbReference type="ARBA" id="ARBA00023237"/>
    </source>
</evidence>
<reference evidence="9 10" key="1">
    <citation type="submission" date="2020-09" db="EMBL/GenBank/DDBJ databases">
        <title>Novel species of Mucilaginibacter isolated from a glacier on the Tibetan Plateau.</title>
        <authorList>
            <person name="Liu Q."/>
            <person name="Xin Y.-H."/>
        </authorList>
    </citation>
    <scope>NUCLEOTIDE SEQUENCE [LARGE SCALE GENOMIC DNA]</scope>
    <source>
        <strain evidence="9 10">ZT4R22</strain>
    </source>
</reference>
<dbReference type="Gene3D" id="2.170.130.10">
    <property type="entry name" value="TonB-dependent receptor, plug domain"/>
    <property type="match status" value="1"/>
</dbReference>
<dbReference type="PROSITE" id="PS52016">
    <property type="entry name" value="TONB_DEPENDENT_REC_3"/>
    <property type="match status" value="1"/>
</dbReference>
<keyword evidence="2 7" id="KW-0813">Transport</keyword>
<dbReference type="InterPro" id="IPR036942">
    <property type="entry name" value="Beta-barrel_TonB_sf"/>
</dbReference>
<evidence type="ECO:0000259" key="8">
    <source>
        <dbReference type="Pfam" id="PF07715"/>
    </source>
</evidence>
<evidence type="ECO:0000256" key="4">
    <source>
        <dbReference type="ARBA" id="ARBA00022692"/>
    </source>
</evidence>
<dbReference type="Pfam" id="PF13715">
    <property type="entry name" value="CarbopepD_reg_2"/>
    <property type="match status" value="1"/>
</dbReference>
<accession>A0ABR7WLT5</accession>
<dbReference type="InterPro" id="IPR023996">
    <property type="entry name" value="TonB-dep_OMP_SusC/RagA"/>
</dbReference>
<dbReference type="InterPro" id="IPR037066">
    <property type="entry name" value="Plug_dom_sf"/>
</dbReference>
<feature type="domain" description="TonB-dependent receptor plug" evidence="8">
    <location>
        <begin position="144"/>
        <end position="246"/>
    </location>
</feature>
<dbReference type="Proteomes" id="UP000606600">
    <property type="component" value="Unassembled WGS sequence"/>
</dbReference>
<keyword evidence="10" id="KW-1185">Reference proteome</keyword>
<organism evidence="9 10">
    <name type="scientific">Mucilaginibacter pankratovii</name>
    <dbReference type="NCBI Taxonomy" id="2772110"/>
    <lineage>
        <taxon>Bacteria</taxon>
        <taxon>Pseudomonadati</taxon>
        <taxon>Bacteroidota</taxon>
        <taxon>Sphingobacteriia</taxon>
        <taxon>Sphingobacteriales</taxon>
        <taxon>Sphingobacteriaceae</taxon>
        <taxon>Mucilaginibacter</taxon>
    </lineage>
</organism>
<evidence type="ECO:0000256" key="3">
    <source>
        <dbReference type="ARBA" id="ARBA00022452"/>
    </source>
</evidence>
<dbReference type="InterPro" id="IPR008969">
    <property type="entry name" value="CarboxyPept-like_regulatory"/>
</dbReference>
<keyword evidence="3 7" id="KW-1134">Transmembrane beta strand</keyword>
<dbReference type="Gene3D" id="2.40.170.20">
    <property type="entry name" value="TonB-dependent receptor, beta-barrel domain"/>
    <property type="match status" value="1"/>
</dbReference>
<dbReference type="SUPFAM" id="SSF56935">
    <property type="entry name" value="Porins"/>
    <property type="match status" value="1"/>
</dbReference>
<dbReference type="SUPFAM" id="SSF49464">
    <property type="entry name" value="Carboxypeptidase regulatory domain-like"/>
    <property type="match status" value="1"/>
</dbReference>
<dbReference type="InterPro" id="IPR023997">
    <property type="entry name" value="TonB-dep_OMP_SusC/RagA_CS"/>
</dbReference>
<dbReference type="InterPro" id="IPR039426">
    <property type="entry name" value="TonB-dep_rcpt-like"/>
</dbReference>
<keyword evidence="5 7" id="KW-0472">Membrane</keyword>
<keyword evidence="4 7" id="KW-0812">Transmembrane</keyword>
<dbReference type="NCBIfam" id="TIGR04056">
    <property type="entry name" value="OMP_RagA_SusC"/>
    <property type="match status" value="1"/>
</dbReference>
<comment type="similarity">
    <text evidence="7">Belongs to the TonB-dependent receptor family.</text>
</comment>
<dbReference type="RefSeq" id="WP_191187796.1">
    <property type="nucleotide sequence ID" value="NZ_JACWMY010000002.1"/>
</dbReference>
<keyword evidence="6 7" id="KW-0998">Cell outer membrane</keyword>
<dbReference type="EMBL" id="JACWMY010000002">
    <property type="protein sequence ID" value="MBD1363126.1"/>
    <property type="molecule type" value="Genomic_DNA"/>
</dbReference>
<name>A0ABR7WLT5_9SPHI</name>
<comment type="caution">
    <text evidence="9">The sequence shown here is derived from an EMBL/GenBank/DDBJ whole genome shotgun (WGS) entry which is preliminary data.</text>
</comment>
<gene>
    <name evidence="9" type="ORF">IDJ77_04815</name>
</gene>
<evidence type="ECO:0000256" key="1">
    <source>
        <dbReference type="ARBA" id="ARBA00004571"/>
    </source>
</evidence>
<evidence type="ECO:0000256" key="2">
    <source>
        <dbReference type="ARBA" id="ARBA00022448"/>
    </source>
</evidence>
<dbReference type="Gene3D" id="2.60.40.1120">
    <property type="entry name" value="Carboxypeptidase-like, regulatory domain"/>
    <property type="match status" value="1"/>
</dbReference>
<evidence type="ECO:0000256" key="5">
    <source>
        <dbReference type="ARBA" id="ARBA00023136"/>
    </source>
</evidence>
<protein>
    <submittedName>
        <fullName evidence="9">TonB-dependent receptor</fullName>
    </submittedName>
</protein>
<proteinExistence type="inferred from homology"/>
<evidence type="ECO:0000313" key="10">
    <source>
        <dbReference type="Proteomes" id="UP000606600"/>
    </source>
</evidence>
<keyword evidence="9" id="KW-0675">Receptor</keyword>